<evidence type="ECO:0000256" key="5">
    <source>
        <dbReference type="PROSITE-ProRule" id="PRU00169"/>
    </source>
</evidence>
<dbReference type="Gene3D" id="1.10.287.130">
    <property type="match status" value="1"/>
</dbReference>
<dbReference type="InterPro" id="IPR005467">
    <property type="entry name" value="His_kinase_dom"/>
</dbReference>
<dbReference type="CDD" id="cd16922">
    <property type="entry name" value="HATPase_EvgS-ArcB-TorS-like"/>
    <property type="match status" value="1"/>
</dbReference>
<dbReference type="InterPro" id="IPR000014">
    <property type="entry name" value="PAS"/>
</dbReference>
<keyword evidence="4" id="KW-0902">Two-component regulatory system</keyword>
<dbReference type="InterPro" id="IPR013655">
    <property type="entry name" value="PAS_fold_3"/>
</dbReference>
<dbReference type="SMART" id="SM00388">
    <property type="entry name" value="HisKA"/>
    <property type="match status" value="1"/>
</dbReference>
<dbReference type="InterPro" id="IPR035965">
    <property type="entry name" value="PAS-like_dom_sf"/>
</dbReference>
<evidence type="ECO:0000259" key="9">
    <source>
        <dbReference type="PROSITE" id="PS50113"/>
    </source>
</evidence>
<dbReference type="InterPro" id="IPR000700">
    <property type="entry name" value="PAS-assoc_C"/>
</dbReference>
<dbReference type="NCBIfam" id="TIGR00229">
    <property type="entry name" value="sensory_box"/>
    <property type="match status" value="1"/>
</dbReference>
<dbReference type="PRINTS" id="PR00344">
    <property type="entry name" value="BCTRLSENSOR"/>
</dbReference>
<dbReference type="SUPFAM" id="SSF47384">
    <property type="entry name" value="Homodimeric domain of signal transducing histidine kinase"/>
    <property type="match status" value="1"/>
</dbReference>
<dbReference type="PROSITE" id="PS50113">
    <property type="entry name" value="PAC"/>
    <property type="match status" value="1"/>
</dbReference>
<dbReference type="InterPro" id="IPR036890">
    <property type="entry name" value="HATPase_C_sf"/>
</dbReference>
<reference evidence="10 11" key="1">
    <citation type="journal article" date="2016" name="Int. J. Syst. Evol. Microbiol.">
        <title>Pyruvatibacter mobilis gen. nov., sp. nov., a marine bacterium from the culture broth of Picochlorum sp. 122.</title>
        <authorList>
            <person name="Wang G."/>
            <person name="Tang M."/>
            <person name="Wu H."/>
            <person name="Dai S."/>
            <person name="Li T."/>
            <person name="Chen C."/>
            <person name="He H."/>
            <person name="Fan J."/>
            <person name="Xiang W."/>
            <person name="Li X."/>
        </authorList>
    </citation>
    <scope>NUCLEOTIDE SEQUENCE [LARGE SCALE GENOMIC DNA]</scope>
    <source>
        <strain evidence="10 11">GYP-11</strain>
    </source>
</reference>
<dbReference type="CDD" id="cd00130">
    <property type="entry name" value="PAS"/>
    <property type="match status" value="2"/>
</dbReference>
<dbReference type="InterPro" id="IPR036097">
    <property type="entry name" value="HisK_dim/P_sf"/>
</dbReference>
<feature type="domain" description="Histidine kinase" evidence="7">
    <location>
        <begin position="399"/>
        <end position="619"/>
    </location>
</feature>
<dbReference type="Gene3D" id="3.40.50.2300">
    <property type="match status" value="1"/>
</dbReference>
<evidence type="ECO:0000256" key="2">
    <source>
        <dbReference type="ARBA" id="ARBA00012438"/>
    </source>
</evidence>
<evidence type="ECO:0000259" key="8">
    <source>
        <dbReference type="PROSITE" id="PS50110"/>
    </source>
</evidence>
<evidence type="ECO:0000256" key="4">
    <source>
        <dbReference type="ARBA" id="ARBA00023012"/>
    </source>
</evidence>
<keyword evidence="3 5" id="KW-0597">Phosphoprotein</keyword>
<name>A0A845QBS3_9HYPH</name>
<evidence type="ECO:0000256" key="3">
    <source>
        <dbReference type="ARBA" id="ARBA00022553"/>
    </source>
</evidence>
<dbReference type="OrthoDB" id="9789782at2"/>
<sequence>MYDHGSTNGSDAASGGIAVLPNPILLINQRGMVLDASQGAAGMLRVPREELLQGGWLRFLKDAPSITNQIADAAARGITAFDFEAERRGPDGLRFAFDCVSLPDRSGHFSVTLTEGARERHLPAAYRGTYDRFLEKVDGARAEGFWMLDASHGTVTWSDNPFDLLRDGEKEAVISEEHARTRFHQEDRPKLIEAVSSCLERGEPVNFHARLVRQEGAIRHVVVRGQKNSDGTKIFGVFTDLTDEINADMVARETADRLSLVQEASKHGVWDWHIGREQMYCSDHMKRTLGLDLRGNGMPVSKIMDTIHPDDVDRYREKLRACVIHGDPVNVEVRVRVPHSHVEWVEIKAALGRGPNGQPMRIVGTVADITSRRRTETDLRTAQAEAEDASNAKSEFVATVSHELRTPLNGIIGMLELLSHGNLTTEQQPLADTAADSARGLLAILDDLLDLSKLGADRLELSPETFDPAELARGVTRLFGPAAGKQHVSLTFEAGENLPPAVSTDRGRLRQIISNLVGNAVKFTRDGMVTVSMMSETAADGRHMLRCRVTDTGIGIDGETLNTLFEPYSQARSSFAEFGGTGLGLAICKRLAERMGGEIGVDSTQGQGSTFWFTVAYEPPTPASRSVPGSEASAAPAEAQIPALPTPDRPARPAAEAPPASGHDPAPAASAAAPEKTTAAAGSAPAAAPGPAPEGTHRGHLLIAEDNHVNQRVITAMVSRLGYSYDIVPDGAEAVEAARKGGYDAVLMDVQMPRIDGVMATRLIREEERDTGAHVPIIAITAHAMRGTREEYLAAGMSDFLPKPISVKALAVTLQKFASRAESDSEEEKSTAFAAHSA</sequence>
<dbReference type="SMART" id="SM00086">
    <property type="entry name" value="PAC"/>
    <property type="match status" value="2"/>
</dbReference>
<evidence type="ECO:0000313" key="10">
    <source>
        <dbReference type="EMBL" id="NBG95620.1"/>
    </source>
</evidence>
<dbReference type="Pfam" id="PF02518">
    <property type="entry name" value="HATPase_c"/>
    <property type="match status" value="1"/>
</dbReference>
<feature type="compositionally biased region" description="Low complexity" evidence="6">
    <location>
        <begin position="652"/>
        <end position="689"/>
    </location>
</feature>
<dbReference type="RefSeq" id="WP_160587548.1">
    <property type="nucleotide sequence ID" value="NZ_BMHN01000001.1"/>
</dbReference>
<dbReference type="SMART" id="SM00091">
    <property type="entry name" value="PAS"/>
    <property type="match status" value="3"/>
</dbReference>
<dbReference type="EC" id="2.7.13.3" evidence="2"/>
<dbReference type="SMART" id="SM00387">
    <property type="entry name" value="HATPase_c"/>
    <property type="match status" value="1"/>
</dbReference>
<dbReference type="PROSITE" id="PS50110">
    <property type="entry name" value="RESPONSE_REGULATORY"/>
    <property type="match status" value="1"/>
</dbReference>
<dbReference type="AlphaFoldDB" id="A0A845QBS3"/>
<dbReference type="Proteomes" id="UP000470384">
    <property type="component" value="Unassembled WGS sequence"/>
</dbReference>
<dbReference type="Pfam" id="PF00072">
    <property type="entry name" value="Response_reg"/>
    <property type="match status" value="1"/>
</dbReference>
<dbReference type="SUPFAM" id="SSF55874">
    <property type="entry name" value="ATPase domain of HSP90 chaperone/DNA topoisomerase II/histidine kinase"/>
    <property type="match status" value="1"/>
</dbReference>
<dbReference type="Pfam" id="PF08447">
    <property type="entry name" value="PAS_3"/>
    <property type="match status" value="1"/>
</dbReference>
<dbReference type="Gene3D" id="3.30.565.10">
    <property type="entry name" value="Histidine kinase-like ATPase, C-terminal domain"/>
    <property type="match status" value="1"/>
</dbReference>
<protein>
    <recommendedName>
        <fullName evidence="2">histidine kinase</fullName>
        <ecNumber evidence="2">2.7.13.3</ecNumber>
    </recommendedName>
</protein>
<comment type="catalytic activity">
    <reaction evidence="1">
        <text>ATP + protein L-histidine = ADP + protein N-phospho-L-histidine.</text>
        <dbReference type="EC" id="2.7.13.3"/>
    </reaction>
</comment>
<feature type="region of interest" description="Disordered" evidence="6">
    <location>
        <begin position="642"/>
        <end position="698"/>
    </location>
</feature>
<feature type="domain" description="Response regulatory" evidence="8">
    <location>
        <begin position="700"/>
        <end position="818"/>
    </location>
</feature>
<evidence type="ECO:0000313" key="11">
    <source>
        <dbReference type="Proteomes" id="UP000470384"/>
    </source>
</evidence>
<organism evidence="10 11">
    <name type="scientific">Pyruvatibacter mobilis</name>
    <dbReference type="NCBI Taxonomy" id="1712261"/>
    <lineage>
        <taxon>Bacteria</taxon>
        <taxon>Pseudomonadati</taxon>
        <taxon>Pseudomonadota</taxon>
        <taxon>Alphaproteobacteria</taxon>
        <taxon>Hyphomicrobiales</taxon>
        <taxon>Parvibaculaceae</taxon>
        <taxon>Pyruvatibacter</taxon>
    </lineage>
</organism>
<dbReference type="SMART" id="SM00448">
    <property type="entry name" value="REC"/>
    <property type="match status" value="1"/>
</dbReference>
<dbReference type="InterPro" id="IPR003661">
    <property type="entry name" value="HisK_dim/P_dom"/>
</dbReference>
<dbReference type="EMBL" id="WXYQ01000005">
    <property type="protein sequence ID" value="NBG95620.1"/>
    <property type="molecule type" value="Genomic_DNA"/>
</dbReference>
<dbReference type="CDD" id="cd00082">
    <property type="entry name" value="HisKA"/>
    <property type="match status" value="1"/>
</dbReference>
<gene>
    <name evidence="10" type="ORF">GTQ45_07725</name>
</gene>
<comment type="caution">
    <text evidence="10">The sequence shown here is derived from an EMBL/GenBank/DDBJ whole genome shotgun (WGS) entry which is preliminary data.</text>
</comment>
<dbReference type="PANTHER" id="PTHR45339:SF1">
    <property type="entry name" value="HYBRID SIGNAL TRANSDUCTION HISTIDINE KINASE J"/>
    <property type="match status" value="1"/>
</dbReference>
<dbReference type="InterPro" id="IPR004358">
    <property type="entry name" value="Sig_transdc_His_kin-like_C"/>
</dbReference>
<evidence type="ECO:0000259" key="7">
    <source>
        <dbReference type="PROSITE" id="PS50109"/>
    </source>
</evidence>
<dbReference type="InterPro" id="IPR001789">
    <property type="entry name" value="Sig_transdc_resp-reg_receiver"/>
</dbReference>
<dbReference type="InterPro" id="IPR003594">
    <property type="entry name" value="HATPase_dom"/>
</dbReference>
<dbReference type="PROSITE" id="PS50109">
    <property type="entry name" value="HIS_KIN"/>
    <property type="match status" value="1"/>
</dbReference>
<dbReference type="SUPFAM" id="SSF52172">
    <property type="entry name" value="CheY-like"/>
    <property type="match status" value="1"/>
</dbReference>
<dbReference type="Pfam" id="PF00512">
    <property type="entry name" value="HisKA"/>
    <property type="match status" value="1"/>
</dbReference>
<feature type="modified residue" description="4-aspartylphosphate" evidence="5">
    <location>
        <position position="749"/>
    </location>
</feature>
<accession>A0A845QBS3</accession>
<dbReference type="InterPro" id="IPR011006">
    <property type="entry name" value="CheY-like_superfamily"/>
</dbReference>
<proteinExistence type="predicted"/>
<dbReference type="GO" id="GO:0000155">
    <property type="term" value="F:phosphorelay sensor kinase activity"/>
    <property type="evidence" value="ECO:0007669"/>
    <property type="project" value="InterPro"/>
</dbReference>
<dbReference type="Gene3D" id="3.30.450.20">
    <property type="entry name" value="PAS domain"/>
    <property type="match status" value="2"/>
</dbReference>
<dbReference type="Pfam" id="PF13426">
    <property type="entry name" value="PAS_9"/>
    <property type="match status" value="1"/>
</dbReference>
<dbReference type="CDD" id="cd17546">
    <property type="entry name" value="REC_hyHK_CKI1_RcsC-like"/>
    <property type="match status" value="1"/>
</dbReference>
<feature type="domain" description="PAC" evidence="9">
    <location>
        <begin position="329"/>
        <end position="381"/>
    </location>
</feature>
<dbReference type="PANTHER" id="PTHR45339">
    <property type="entry name" value="HYBRID SIGNAL TRANSDUCTION HISTIDINE KINASE J"/>
    <property type="match status" value="1"/>
</dbReference>
<keyword evidence="11" id="KW-1185">Reference proteome</keyword>
<evidence type="ECO:0000256" key="6">
    <source>
        <dbReference type="SAM" id="MobiDB-lite"/>
    </source>
</evidence>
<dbReference type="SUPFAM" id="SSF55785">
    <property type="entry name" value="PYP-like sensor domain (PAS domain)"/>
    <property type="match status" value="3"/>
</dbReference>
<evidence type="ECO:0000256" key="1">
    <source>
        <dbReference type="ARBA" id="ARBA00000085"/>
    </source>
</evidence>
<dbReference type="FunFam" id="3.30.565.10:FF:000010">
    <property type="entry name" value="Sensor histidine kinase RcsC"/>
    <property type="match status" value="1"/>
</dbReference>
<dbReference type="InterPro" id="IPR001610">
    <property type="entry name" value="PAC"/>
</dbReference>
<dbReference type="GeneID" id="300654913"/>